<gene>
    <name evidence="1" type="ORF">EVAR_14910_1</name>
</gene>
<protein>
    <submittedName>
        <fullName evidence="1">Uncharacterized protein</fullName>
    </submittedName>
</protein>
<sequence length="76" mass="8736">MCTRRVRQLVLVCKVRRVHPPYIRSVDRRSRQTTTPSDAYRSLENTFAASLSVIYMSCERTKGAVTRDDPFAQTAD</sequence>
<organism evidence="1 2">
    <name type="scientific">Eumeta variegata</name>
    <name type="common">Bagworm moth</name>
    <name type="synonym">Eumeta japonica</name>
    <dbReference type="NCBI Taxonomy" id="151549"/>
    <lineage>
        <taxon>Eukaryota</taxon>
        <taxon>Metazoa</taxon>
        <taxon>Ecdysozoa</taxon>
        <taxon>Arthropoda</taxon>
        <taxon>Hexapoda</taxon>
        <taxon>Insecta</taxon>
        <taxon>Pterygota</taxon>
        <taxon>Neoptera</taxon>
        <taxon>Endopterygota</taxon>
        <taxon>Lepidoptera</taxon>
        <taxon>Glossata</taxon>
        <taxon>Ditrysia</taxon>
        <taxon>Tineoidea</taxon>
        <taxon>Psychidae</taxon>
        <taxon>Oiketicinae</taxon>
        <taxon>Eumeta</taxon>
    </lineage>
</organism>
<reference evidence="1 2" key="1">
    <citation type="journal article" date="2019" name="Commun. Biol.">
        <title>The bagworm genome reveals a unique fibroin gene that provides high tensile strength.</title>
        <authorList>
            <person name="Kono N."/>
            <person name="Nakamura H."/>
            <person name="Ohtoshi R."/>
            <person name="Tomita M."/>
            <person name="Numata K."/>
            <person name="Arakawa K."/>
        </authorList>
    </citation>
    <scope>NUCLEOTIDE SEQUENCE [LARGE SCALE GENOMIC DNA]</scope>
</reference>
<evidence type="ECO:0000313" key="2">
    <source>
        <dbReference type="Proteomes" id="UP000299102"/>
    </source>
</evidence>
<accession>A0A4C1XMX1</accession>
<proteinExistence type="predicted"/>
<dbReference type="Proteomes" id="UP000299102">
    <property type="component" value="Unassembled WGS sequence"/>
</dbReference>
<comment type="caution">
    <text evidence="1">The sequence shown here is derived from an EMBL/GenBank/DDBJ whole genome shotgun (WGS) entry which is preliminary data.</text>
</comment>
<dbReference type="EMBL" id="BGZK01000895">
    <property type="protein sequence ID" value="GBP64342.1"/>
    <property type="molecule type" value="Genomic_DNA"/>
</dbReference>
<keyword evidence="2" id="KW-1185">Reference proteome</keyword>
<name>A0A4C1XMX1_EUMVA</name>
<evidence type="ECO:0000313" key="1">
    <source>
        <dbReference type="EMBL" id="GBP64342.1"/>
    </source>
</evidence>
<dbReference type="AlphaFoldDB" id="A0A4C1XMX1"/>